<proteinExistence type="predicted"/>
<gene>
    <name evidence="2" type="ORF">Q6348_04115</name>
</gene>
<feature type="domain" description="N-acetyltransferase" evidence="1">
    <location>
        <begin position="3"/>
        <end position="157"/>
    </location>
</feature>
<evidence type="ECO:0000313" key="3">
    <source>
        <dbReference type="Proteomes" id="UP001232536"/>
    </source>
</evidence>
<dbReference type="PANTHER" id="PTHR43617:SF38">
    <property type="entry name" value="N-ACETYLTRANSFERASE DOMAIN-CONTAINING PROTEIN"/>
    <property type="match status" value="1"/>
</dbReference>
<dbReference type="PROSITE" id="PS51186">
    <property type="entry name" value="GNAT"/>
    <property type="match status" value="1"/>
</dbReference>
<dbReference type="Gene3D" id="3.40.630.30">
    <property type="match status" value="1"/>
</dbReference>
<dbReference type="EMBL" id="JAUQYP010000001">
    <property type="protein sequence ID" value="MDO8106379.1"/>
    <property type="molecule type" value="Genomic_DNA"/>
</dbReference>
<keyword evidence="3" id="KW-1185">Reference proteome</keyword>
<organism evidence="2 3">
    <name type="scientific">Actinotalea lenta</name>
    <dbReference type="NCBI Taxonomy" id="3064654"/>
    <lineage>
        <taxon>Bacteria</taxon>
        <taxon>Bacillati</taxon>
        <taxon>Actinomycetota</taxon>
        <taxon>Actinomycetes</taxon>
        <taxon>Micrococcales</taxon>
        <taxon>Cellulomonadaceae</taxon>
        <taxon>Actinotalea</taxon>
    </lineage>
</organism>
<protein>
    <submittedName>
        <fullName evidence="2">N-acetyltransferase</fullName>
        <ecNumber evidence="2">2.3.1.-</ecNumber>
    </submittedName>
</protein>
<dbReference type="CDD" id="cd04301">
    <property type="entry name" value="NAT_SF"/>
    <property type="match status" value="1"/>
</dbReference>
<dbReference type="InterPro" id="IPR000182">
    <property type="entry name" value="GNAT_dom"/>
</dbReference>
<dbReference type="InterPro" id="IPR016181">
    <property type="entry name" value="Acyl_CoA_acyltransferase"/>
</dbReference>
<keyword evidence="2" id="KW-0012">Acyltransferase</keyword>
<dbReference type="GO" id="GO:0016746">
    <property type="term" value="F:acyltransferase activity"/>
    <property type="evidence" value="ECO:0007669"/>
    <property type="project" value="UniProtKB-KW"/>
</dbReference>
<keyword evidence="2" id="KW-0808">Transferase</keyword>
<evidence type="ECO:0000313" key="2">
    <source>
        <dbReference type="EMBL" id="MDO8106379.1"/>
    </source>
</evidence>
<evidence type="ECO:0000259" key="1">
    <source>
        <dbReference type="PROSITE" id="PS51186"/>
    </source>
</evidence>
<sequence>MRLVLRPEERRDHRAVEVLTRDAFWGTSGPRCDEHLLVRRLRSAPSFVRELDVVAEEDGELVGHVVYSRAWVQGPRARHEVLTFGPLSVLPSHQGQGVGSALMRHTLARAARLGHRAVVVYGHPDYYPRFGFVRAASVGITAPGGATFDALMALALTAGGLDGVHGEFHEDPVFRLDPSEVAAFDATFPARADAPAQPLAGLAGQVPDRLLVALRARGIDDLRGLRRFSRAELSAWPGVGSDGADLLRDLVLTPRAR</sequence>
<comment type="caution">
    <text evidence="2">The sequence shown here is derived from an EMBL/GenBank/DDBJ whole genome shotgun (WGS) entry which is preliminary data.</text>
</comment>
<dbReference type="EC" id="2.3.1.-" evidence="2"/>
<dbReference type="Pfam" id="PF00583">
    <property type="entry name" value="Acetyltransf_1"/>
    <property type="match status" value="1"/>
</dbReference>
<dbReference type="RefSeq" id="WP_304600051.1">
    <property type="nucleotide sequence ID" value="NZ_JAUQYO010000001.1"/>
</dbReference>
<dbReference type="PANTHER" id="PTHR43617">
    <property type="entry name" value="L-AMINO ACID N-ACETYLTRANSFERASE"/>
    <property type="match status" value="1"/>
</dbReference>
<dbReference type="InterPro" id="IPR050276">
    <property type="entry name" value="MshD_Acetyltransferase"/>
</dbReference>
<reference evidence="2 3" key="1">
    <citation type="submission" date="2023-07" db="EMBL/GenBank/DDBJ databases">
        <title>Description of novel actinomycetes strains, isolated from tidal flat sediment.</title>
        <authorList>
            <person name="Lu C."/>
        </authorList>
    </citation>
    <scope>NUCLEOTIDE SEQUENCE [LARGE SCALE GENOMIC DNA]</scope>
    <source>
        <strain evidence="2 3">SYSU T00b441</strain>
    </source>
</reference>
<dbReference type="SUPFAM" id="SSF55729">
    <property type="entry name" value="Acyl-CoA N-acyltransferases (Nat)"/>
    <property type="match status" value="1"/>
</dbReference>
<accession>A0ABT9D6B9</accession>
<name>A0ABT9D6B9_9CELL</name>
<dbReference type="Proteomes" id="UP001232536">
    <property type="component" value="Unassembled WGS sequence"/>
</dbReference>